<reference evidence="5" key="1">
    <citation type="journal article" date="2019" name="Int. J. Syst. Evol. Microbiol.">
        <title>The Global Catalogue of Microorganisms (GCM) 10K type strain sequencing project: providing services to taxonomists for standard genome sequencing and annotation.</title>
        <authorList>
            <consortium name="The Broad Institute Genomics Platform"/>
            <consortium name="The Broad Institute Genome Sequencing Center for Infectious Disease"/>
            <person name="Wu L."/>
            <person name="Ma J."/>
        </authorList>
    </citation>
    <scope>NUCLEOTIDE SEQUENCE [LARGE SCALE GENOMIC DNA]</scope>
    <source>
        <strain evidence="5">JCM 17441</strain>
    </source>
</reference>
<evidence type="ECO:0008006" key="6">
    <source>
        <dbReference type="Google" id="ProtNLM"/>
    </source>
</evidence>
<evidence type="ECO:0000313" key="4">
    <source>
        <dbReference type="EMBL" id="GAA4261322.1"/>
    </source>
</evidence>
<dbReference type="PANTHER" id="PTHR34106">
    <property type="entry name" value="GLYCOSIDASE"/>
    <property type="match status" value="1"/>
</dbReference>
<organism evidence="4 5">
    <name type="scientific">Dactylosporangium darangshiense</name>
    <dbReference type="NCBI Taxonomy" id="579108"/>
    <lineage>
        <taxon>Bacteria</taxon>
        <taxon>Bacillati</taxon>
        <taxon>Actinomycetota</taxon>
        <taxon>Actinomycetes</taxon>
        <taxon>Micromonosporales</taxon>
        <taxon>Micromonosporaceae</taxon>
        <taxon>Dactylosporangium</taxon>
    </lineage>
</organism>
<dbReference type="InterPro" id="IPR023296">
    <property type="entry name" value="Glyco_hydro_beta-prop_sf"/>
</dbReference>
<dbReference type="PANTHER" id="PTHR34106:SF4">
    <property type="entry name" value="BLL5143 PROTEIN"/>
    <property type="match status" value="1"/>
</dbReference>
<evidence type="ECO:0000256" key="3">
    <source>
        <dbReference type="ARBA" id="ARBA00024356"/>
    </source>
</evidence>
<keyword evidence="5" id="KW-1185">Reference proteome</keyword>
<keyword evidence="1" id="KW-0328">Glycosyltransferase</keyword>
<accession>A0ABP8DPS3</accession>
<dbReference type="SUPFAM" id="SSF75005">
    <property type="entry name" value="Arabinanase/levansucrase/invertase"/>
    <property type="match status" value="1"/>
</dbReference>
<dbReference type="Proteomes" id="UP001500620">
    <property type="component" value="Unassembled WGS sequence"/>
</dbReference>
<comment type="similarity">
    <text evidence="3">Belongs to the glycosyl hydrolase 130 family.</text>
</comment>
<name>A0ABP8DPS3_9ACTN</name>
<dbReference type="InterPro" id="IPR007184">
    <property type="entry name" value="Mannoside_phosphorylase"/>
</dbReference>
<evidence type="ECO:0000313" key="5">
    <source>
        <dbReference type="Proteomes" id="UP001500620"/>
    </source>
</evidence>
<dbReference type="Pfam" id="PF04041">
    <property type="entry name" value="Glyco_hydro_130"/>
    <property type="match status" value="1"/>
</dbReference>
<keyword evidence="2" id="KW-0808">Transferase</keyword>
<evidence type="ECO:0000256" key="1">
    <source>
        <dbReference type="ARBA" id="ARBA00022676"/>
    </source>
</evidence>
<sequence length="116" mass="12224">MPALKAIGRWVAIETDAGWLVLTHGVGPMRQYAIGALLLDLHHPERVIAELAGPLLAPTRPNATATSNVVYSCGGLIHDGILWLPYGAGDVRVGFATVTLATLIAAMTATRTPTRT</sequence>
<dbReference type="EMBL" id="BAABAT010000045">
    <property type="protein sequence ID" value="GAA4261322.1"/>
    <property type="molecule type" value="Genomic_DNA"/>
</dbReference>
<proteinExistence type="inferred from homology"/>
<protein>
    <recommendedName>
        <fullName evidence="6">Glycosidase</fullName>
    </recommendedName>
</protein>
<dbReference type="RefSeq" id="WP_345138226.1">
    <property type="nucleotide sequence ID" value="NZ_BAABAT010000045.1"/>
</dbReference>
<dbReference type="Gene3D" id="2.115.10.20">
    <property type="entry name" value="Glycosyl hydrolase domain, family 43"/>
    <property type="match status" value="1"/>
</dbReference>
<comment type="caution">
    <text evidence="4">The sequence shown here is derived from an EMBL/GenBank/DDBJ whole genome shotgun (WGS) entry which is preliminary data.</text>
</comment>
<gene>
    <name evidence="4" type="ORF">GCM10022255_093500</name>
</gene>
<evidence type="ECO:0000256" key="2">
    <source>
        <dbReference type="ARBA" id="ARBA00022679"/>
    </source>
</evidence>